<comment type="caution">
    <text evidence="2">The sequence shown here is derived from an EMBL/GenBank/DDBJ whole genome shotgun (WGS) entry which is preliminary data.</text>
</comment>
<proteinExistence type="predicted"/>
<feature type="compositionally biased region" description="Polar residues" evidence="1">
    <location>
        <begin position="79"/>
        <end position="88"/>
    </location>
</feature>
<organism evidence="2 3">
    <name type="scientific">Colocasia esculenta</name>
    <name type="common">Wild taro</name>
    <name type="synonym">Arum esculentum</name>
    <dbReference type="NCBI Taxonomy" id="4460"/>
    <lineage>
        <taxon>Eukaryota</taxon>
        <taxon>Viridiplantae</taxon>
        <taxon>Streptophyta</taxon>
        <taxon>Embryophyta</taxon>
        <taxon>Tracheophyta</taxon>
        <taxon>Spermatophyta</taxon>
        <taxon>Magnoliopsida</taxon>
        <taxon>Liliopsida</taxon>
        <taxon>Araceae</taxon>
        <taxon>Aroideae</taxon>
        <taxon>Colocasieae</taxon>
        <taxon>Colocasia</taxon>
    </lineage>
</organism>
<evidence type="ECO:0000313" key="2">
    <source>
        <dbReference type="EMBL" id="MQM01025.1"/>
    </source>
</evidence>
<protein>
    <submittedName>
        <fullName evidence="2">Uncharacterized protein</fullName>
    </submittedName>
</protein>
<dbReference type="AlphaFoldDB" id="A0A843W7Y2"/>
<sequence length="286" mass="31308">MVSFSSDGGRLLRSAGGPRRTSKILRQTSLMVIFSSEGGKMSSTGTNVGHASLGHSTTANSLRDVRWPRAVSGKDTRPRQSIITNRTSFGRGCRNSPPAKEVRFGQSLISKEDKEVEEEEGNGDGNHPGNSLNPTSPILSFFSVGGRGGSCLSLGQSSITSKEQGMMLSWWCWHCYLTNLAVIPMWHLPLLPFVHKRREDPRLVFHPARRSDSSISLDGQTPDAAGGPQAFEYLLVQSWIHQMISLDWMASSLLFTSSRDRMESCRSMSISASSFIGCIPQSKQSA</sequence>
<feature type="region of interest" description="Disordered" evidence="1">
    <location>
        <begin position="71"/>
        <end position="133"/>
    </location>
</feature>
<name>A0A843W7Y2_COLES</name>
<dbReference type="EMBL" id="NMUH01002605">
    <property type="protein sequence ID" value="MQM01025.1"/>
    <property type="molecule type" value="Genomic_DNA"/>
</dbReference>
<evidence type="ECO:0000256" key="1">
    <source>
        <dbReference type="SAM" id="MobiDB-lite"/>
    </source>
</evidence>
<keyword evidence="3" id="KW-1185">Reference proteome</keyword>
<feature type="region of interest" description="Disordered" evidence="1">
    <location>
        <begin position="1"/>
        <end position="20"/>
    </location>
</feature>
<reference evidence="2" key="1">
    <citation type="submission" date="2017-07" db="EMBL/GenBank/DDBJ databases">
        <title>Taro Niue Genome Assembly and Annotation.</title>
        <authorList>
            <person name="Atibalentja N."/>
            <person name="Keating K."/>
            <person name="Fields C.J."/>
        </authorList>
    </citation>
    <scope>NUCLEOTIDE SEQUENCE</scope>
    <source>
        <strain evidence="2">Niue_2</strain>
        <tissue evidence="2">Leaf</tissue>
    </source>
</reference>
<accession>A0A843W7Y2</accession>
<gene>
    <name evidence="2" type="ORF">Taro_033777</name>
</gene>
<dbReference type="Proteomes" id="UP000652761">
    <property type="component" value="Unassembled WGS sequence"/>
</dbReference>
<evidence type="ECO:0000313" key="3">
    <source>
        <dbReference type="Proteomes" id="UP000652761"/>
    </source>
</evidence>